<protein>
    <submittedName>
        <fullName evidence="1">NAD(P)-binding protein</fullName>
    </submittedName>
</protein>
<evidence type="ECO:0000313" key="1">
    <source>
        <dbReference type="EMBL" id="KAI0048146.1"/>
    </source>
</evidence>
<reference evidence="1" key="1">
    <citation type="submission" date="2021-02" db="EMBL/GenBank/DDBJ databases">
        <authorList>
            <consortium name="DOE Joint Genome Institute"/>
            <person name="Ahrendt S."/>
            <person name="Looney B.P."/>
            <person name="Miyauchi S."/>
            <person name="Morin E."/>
            <person name="Drula E."/>
            <person name="Courty P.E."/>
            <person name="Chicoki N."/>
            <person name="Fauchery L."/>
            <person name="Kohler A."/>
            <person name="Kuo A."/>
            <person name="Labutti K."/>
            <person name="Pangilinan J."/>
            <person name="Lipzen A."/>
            <person name="Riley R."/>
            <person name="Andreopoulos W."/>
            <person name="He G."/>
            <person name="Johnson J."/>
            <person name="Barry K.W."/>
            <person name="Grigoriev I.V."/>
            <person name="Nagy L."/>
            <person name="Hibbett D."/>
            <person name="Henrissat B."/>
            <person name="Matheny P.B."/>
            <person name="Labbe J."/>
            <person name="Martin F."/>
        </authorList>
    </citation>
    <scope>NUCLEOTIDE SEQUENCE</scope>
    <source>
        <strain evidence="1">FP105234-sp</strain>
    </source>
</reference>
<organism evidence="1 2">
    <name type="scientific">Auriscalpium vulgare</name>
    <dbReference type="NCBI Taxonomy" id="40419"/>
    <lineage>
        <taxon>Eukaryota</taxon>
        <taxon>Fungi</taxon>
        <taxon>Dikarya</taxon>
        <taxon>Basidiomycota</taxon>
        <taxon>Agaricomycotina</taxon>
        <taxon>Agaricomycetes</taxon>
        <taxon>Russulales</taxon>
        <taxon>Auriscalpiaceae</taxon>
        <taxon>Auriscalpium</taxon>
    </lineage>
</organism>
<dbReference type="Proteomes" id="UP000814033">
    <property type="component" value="Unassembled WGS sequence"/>
</dbReference>
<evidence type="ECO:0000313" key="2">
    <source>
        <dbReference type="Proteomes" id="UP000814033"/>
    </source>
</evidence>
<sequence length="356" mass="37031">MSLLILSASDVDRVTASWQPSHLLSNAARVFSALSPGQDLVSAPHRTAIATDAHRALFMPARIAGTGTTIKVVSVPTRANDVGGLPASTLVLDERTGGARAVVNARGLTALRTAAGSVLATTLVHPPSSRQPVHLVAFGAGKQIQAHVNLLLATYPTLSTVTIVNRTYSGRLLALVSHLTERHPSTQFATIPASAGGTHADPTVLDALRSADFIVTATSSTAALFPSEWVPSGAHVILVGSYTPEMHEIDSALVRRCARVVVDSRAACRVEAGELIAAGLADADMVELGELLEASPRDGEQWRPNEAACEAVRHAGGDVTIFKSVGVGAQDVGIACAVVDRALELGVGNIVEEYDS</sequence>
<name>A0ACB8RVL9_9AGAM</name>
<comment type="caution">
    <text evidence="1">The sequence shown here is derived from an EMBL/GenBank/DDBJ whole genome shotgun (WGS) entry which is preliminary data.</text>
</comment>
<gene>
    <name evidence="1" type="ORF">FA95DRAFT_1595293</name>
</gene>
<accession>A0ACB8RVL9</accession>
<reference evidence="1" key="2">
    <citation type="journal article" date="2022" name="New Phytol.">
        <title>Evolutionary transition to the ectomycorrhizal habit in the genomes of a hyperdiverse lineage of mushroom-forming fungi.</title>
        <authorList>
            <person name="Looney B."/>
            <person name="Miyauchi S."/>
            <person name="Morin E."/>
            <person name="Drula E."/>
            <person name="Courty P.E."/>
            <person name="Kohler A."/>
            <person name="Kuo A."/>
            <person name="LaButti K."/>
            <person name="Pangilinan J."/>
            <person name="Lipzen A."/>
            <person name="Riley R."/>
            <person name="Andreopoulos W."/>
            <person name="He G."/>
            <person name="Johnson J."/>
            <person name="Nolan M."/>
            <person name="Tritt A."/>
            <person name="Barry K.W."/>
            <person name="Grigoriev I.V."/>
            <person name="Nagy L.G."/>
            <person name="Hibbett D."/>
            <person name="Henrissat B."/>
            <person name="Matheny P.B."/>
            <person name="Labbe J."/>
            <person name="Martin F.M."/>
        </authorList>
    </citation>
    <scope>NUCLEOTIDE SEQUENCE</scope>
    <source>
        <strain evidence="1">FP105234-sp</strain>
    </source>
</reference>
<keyword evidence="2" id="KW-1185">Reference proteome</keyword>
<dbReference type="EMBL" id="MU275891">
    <property type="protein sequence ID" value="KAI0048146.1"/>
    <property type="molecule type" value="Genomic_DNA"/>
</dbReference>
<proteinExistence type="predicted"/>